<proteinExistence type="inferred from homology"/>
<dbReference type="STRING" id="410764.GA0061103_2811"/>
<keyword evidence="6" id="KW-1003">Cell membrane</keyword>
<dbReference type="RefSeq" id="WP_092709752.1">
    <property type="nucleotide sequence ID" value="NZ_FMAG01000002.1"/>
</dbReference>
<feature type="transmembrane region" description="Helical" evidence="6">
    <location>
        <begin position="233"/>
        <end position="251"/>
    </location>
</feature>
<evidence type="ECO:0000256" key="6">
    <source>
        <dbReference type="RuleBase" id="RU363076"/>
    </source>
</evidence>
<dbReference type="Proteomes" id="UP000199101">
    <property type="component" value="Unassembled WGS sequence"/>
</dbReference>
<keyword evidence="3 6" id="KW-0812">Transmembrane</keyword>
<name>A0A1C3UX99_9HYPH</name>
<dbReference type="CDD" id="cd06662">
    <property type="entry name" value="SURF1"/>
    <property type="match status" value="1"/>
</dbReference>
<dbReference type="InterPro" id="IPR045214">
    <property type="entry name" value="Surf1/Surf4"/>
</dbReference>
<evidence type="ECO:0000256" key="3">
    <source>
        <dbReference type="ARBA" id="ARBA00022692"/>
    </source>
</evidence>
<evidence type="ECO:0000313" key="8">
    <source>
        <dbReference type="Proteomes" id="UP000199101"/>
    </source>
</evidence>
<keyword evidence="4 6" id="KW-1133">Transmembrane helix</keyword>
<comment type="similarity">
    <text evidence="2 6">Belongs to the SURF1 family.</text>
</comment>
<accession>A0A1C3UX99</accession>
<feature type="transmembrane region" description="Helical" evidence="6">
    <location>
        <begin position="21"/>
        <end position="44"/>
    </location>
</feature>
<gene>
    <name evidence="7" type="ORF">GA0061103_2811</name>
</gene>
<dbReference type="OrthoDB" id="6079986at2"/>
<comment type="subcellular location">
    <subcellularLocation>
        <location evidence="6">Cell membrane</location>
        <topology evidence="6">Multi-pass membrane protein</topology>
    </subcellularLocation>
    <subcellularLocation>
        <location evidence="1">Membrane</location>
    </subcellularLocation>
</comment>
<dbReference type="PANTHER" id="PTHR23427:SF2">
    <property type="entry name" value="SURFEIT LOCUS PROTEIN 1"/>
    <property type="match status" value="1"/>
</dbReference>
<organism evidence="7 8">
    <name type="scientific">Rhizobium multihospitium</name>
    <dbReference type="NCBI Taxonomy" id="410764"/>
    <lineage>
        <taxon>Bacteria</taxon>
        <taxon>Pseudomonadati</taxon>
        <taxon>Pseudomonadota</taxon>
        <taxon>Alphaproteobacteria</taxon>
        <taxon>Hyphomicrobiales</taxon>
        <taxon>Rhizobiaceae</taxon>
        <taxon>Rhizobium/Agrobacterium group</taxon>
        <taxon>Rhizobium</taxon>
    </lineage>
</organism>
<sequence>MPAKGASTVTESAAPVRRASLLWQIGKALLLLAALVILLGLGTWQVERLQWKEGLLADIAARKDAPTVPVSAIEAMAASGGDIEYRVVTASGHYLNDKERHFLATYDGDPGYHIYTPLQLDDGRYVFVNRGFVPTEAKEPEKRKQGELTGEQTVTGLARAKLTGRPDGMPDNDLGKNIFFWKDLDVMAESVGLPKDKVLPFFIDADKTPNPQGLPIGGVTIIDLPNNHLQYAVTWYGLAVALVAIVAISWWRKRHPDAPSQ</sequence>
<evidence type="ECO:0000256" key="2">
    <source>
        <dbReference type="ARBA" id="ARBA00007165"/>
    </source>
</evidence>
<keyword evidence="8" id="KW-1185">Reference proteome</keyword>
<protein>
    <recommendedName>
        <fullName evidence="6">SURF1-like protein</fullName>
    </recommendedName>
</protein>
<keyword evidence="5 6" id="KW-0472">Membrane</keyword>
<dbReference type="AlphaFoldDB" id="A0A1C3UX99"/>
<reference evidence="8" key="1">
    <citation type="submission" date="2016-08" db="EMBL/GenBank/DDBJ databases">
        <authorList>
            <person name="Varghese N."/>
            <person name="Submissions Spin"/>
        </authorList>
    </citation>
    <scope>NUCLEOTIDE SEQUENCE [LARGE SCALE GENOMIC DNA]</scope>
    <source>
        <strain evidence="8">HAMBI 2975</strain>
    </source>
</reference>
<dbReference type="InterPro" id="IPR002994">
    <property type="entry name" value="Surf1/Shy1"/>
</dbReference>
<evidence type="ECO:0000256" key="4">
    <source>
        <dbReference type="ARBA" id="ARBA00022989"/>
    </source>
</evidence>
<dbReference type="GO" id="GO:0005886">
    <property type="term" value="C:plasma membrane"/>
    <property type="evidence" value="ECO:0007669"/>
    <property type="project" value="UniProtKB-SubCell"/>
</dbReference>
<dbReference type="Pfam" id="PF02104">
    <property type="entry name" value="SURF1"/>
    <property type="match status" value="1"/>
</dbReference>
<evidence type="ECO:0000313" key="7">
    <source>
        <dbReference type="EMBL" id="SCB20156.1"/>
    </source>
</evidence>
<dbReference type="PANTHER" id="PTHR23427">
    <property type="entry name" value="SURFEIT LOCUS PROTEIN"/>
    <property type="match status" value="1"/>
</dbReference>
<evidence type="ECO:0000256" key="5">
    <source>
        <dbReference type="ARBA" id="ARBA00023136"/>
    </source>
</evidence>
<dbReference type="PROSITE" id="PS50895">
    <property type="entry name" value="SURF1"/>
    <property type="match status" value="1"/>
</dbReference>
<evidence type="ECO:0000256" key="1">
    <source>
        <dbReference type="ARBA" id="ARBA00004370"/>
    </source>
</evidence>
<dbReference type="EMBL" id="FMAG01000002">
    <property type="protein sequence ID" value="SCB20156.1"/>
    <property type="molecule type" value="Genomic_DNA"/>
</dbReference>